<dbReference type="OrthoDB" id="42889at2759"/>
<protein>
    <submittedName>
        <fullName evidence="1">Uncharacterized protein</fullName>
    </submittedName>
</protein>
<name>A0A550CTW4_9AGAR</name>
<reference evidence="1 2" key="1">
    <citation type="journal article" date="2019" name="New Phytol.">
        <title>Comparative genomics reveals unique wood-decay strategies and fruiting body development in the Schizophyllaceae.</title>
        <authorList>
            <person name="Almasi E."/>
            <person name="Sahu N."/>
            <person name="Krizsan K."/>
            <person name="Balint B."/>
            <person name="Kovacs G.M."/>
            <person name="Kiss B."/>
            <person name="Cseklye J."/>
            <person name="Drula E."/>
            <person name="Henrissat B."/>
            <person name="Nagy I."/>
            <person name="Chovatia M."/>
            <person name="Adam C."/>
            <person name="LaButti K."/>
            <person name="Lipzen A."/>
            <person name="Riley R."/>
            <person name="Grigoriev I.V."/>
            <person name="Nagy L.G."/>
        </authorList>
    </citation>
    <scope>NUCLEOTIDE SEQUENCE [LARGE SCALE GENOMIC DNA]</scope>
    <source>
        <strain evidence="1 2">NL-1724</strain>
    </source>
</reference>
<comment type="caution">
    <text evidence="1">The sequence shown here is derived from an EMBL/GenBank/DDBJ whole genome shotgun (WGS) entry which is preliminary data.</text>
</comment>
<dbReference type="Gene3D" id="3.90.1410.10">
    <property type="entry name" value="set domain protein methyltransferase, domain 1"/>
    <property type="match status" value="1"/>
</dbReference>
<evidence type="ECO:0000313" key="1">
    <source>
        <dbReference type="EMBL" id="TRM68229.1"/>
    </source>
</evidence>
<dbReference type="Proteomes" id="UP000320762">
    <property type="component" value="Unassembled WGS sequence"/>
</dbReference>
<dbReference type="InterPro" id="IPR050600">
    <property type="entry name" value="SETD3_SETD6_MTase"/>
</dbReference>
<dbReference type="EMBL" id="VDMD01000002">
    <property type="protein sequence ID" value="TRM68229.1"/>
    <property type="molecule type" value="Genomic_DNA"/>
</dbReference>
<gene>
    <name evidence="1" type="ORF">BD626DRAFT_393756</name>
</gene>
<keyword evidence="2" id="KW-1185">Reference proteome</keyword>
<evidence type="ECO:0000313" key="2">
    <source>
        <dbReference type="Proteomes" id="UP000320762"/>
    </source>
</evidence>
<dbReference type="SUPFAM" id="SSF82199">
    <property type="entry name" value="SET domain"/>
    <property type="match status" value="1"/>
</dbReference>
<accession>A0A550CTW4</accession>
<dbReference type="GO" id="GO:0016279">
    <property type="term" value="F:protein-lysine N-methyltransferase activity"/>
    <property type="evidence" value="ECO:0007669"/>
    <property type="project" value="TreeGrafter"/>
</dbReference>
<sequence>MHLEESANVAQLKSWLESHGGAFHPSVKLVSDSSETKGLNAVASHDIPASEPVARTPIDLVITSAKARNCICDILRPSPAEILTSETWSERQSIGLYLSLHSLIPRQVPRIRSRHPSLLHRPYVSALPHASTLRAAIHFTDDELLAFKGTNLYGATIDRTQLLREEWQKCRDLLQSCSSELAAKLTWELYSAAATHYTSRAFPSSMLEENPTLQVSSQTEPVLIPGVDCLNHYRARPVTWLVETRPVGQRPTVANDHTPADAPPFVAVIPLTPTPAGAEVFNNYGPKPNSELILGYGFTLEDNADDTIVLKLGGGGGETWEIGRRWNEQHERLWQRILGSLVEDEPTFEDRLEAASMLMDMVQQKLDALPDTMAPRSMRPEVAQMLKHYVDGQRDVLQNLLEFAASKEEEAIAAAKEQGVELVFDDDEAGEV</sequence>
<proteinExistence type="predicted"/>
<organism evidence="1 2">
    <name type="scientific">Schizophyllum amplum</name>
    <dbReference type="NCBI Taxonomy" id="97359"/>
    <lineage>
        <taxon>Eukaryota</taxon>
        <taxon>Fungi</taxon>
        <taxon>Dikarya</taxon>
        <taxon>Basidiomycota</taxon>
        <taxon>Agaricomycotina</taxon>
        <taxon>Agaricomycetes</taxon>
        <taxon>Agaricomycetidae</taxon>
        <taxon>Agaricales</taxon>
        <taxon>Schizophyllaceae</taxon>
        <taxon>Schizophyllum</taxon>
    </lineage>
</organism>
<dbReference type="PANTHER" id="PTHR13271:SF147">
    <property type="entry name" value="PROTEIN-LYSINE N-METHYLTRANSFERASE EFM1-RELATED"/>
    <property type="match status" value="1"/>
</dbReference>
<dbReference type="GO" id="GO:0005634">
    <property type="term" value="C:nucleus"/>
    <property type="evidence" value="ECO:0007669"/>
    <property type="project" value="TreeGrafter"/>
</dbReference>
<dbReference type="PANTHER" id="PTHR13271">
    <property type="entry name" value="UNCHARACTERIZED PUTATIVE METHYLTRANSFERASE"/>
    <property type="match status" value="1"/>
</dbReference>
<dbReference type="InterPro" id="IPR046341">
    <property type="entry name" value="SET_dom_sf"/>
</dbReference>
<dbReference type="AlphaFoldDB" id="A0A550CTW4"/>
<dbReference type="STRING" id="97359.A0A550CTW4"/>